<proteinExistence type="predicted"/>
<evidence type="ECO:0000313" key="1">
    <source>
        <dbReference type="EMBL" id="GAA57758.1"/>
    </source>
</evidence>
<sequence length="263" mass="29273">MFGPNSQSRPSIGRMPVANGASRRRHNFLIVCTAEVSNPRLGFGISGPIADEIRGQHTVVAMSQWSVNCHLINEMSFVDDDQIQEGRSLARAVSASVQSRAQSSDRRLIVGFAFWTLTARPKIFCTVDGEERKMDVRHRNTRLKEQSNWHDGAHARSFSEDSPLDIVIHPFHFRIDTDAETPTGQDEVHPGSVKEISFTLVTHSYLVFRQTSNEDQLSSTGNEGIVTPIHGTGDRISAGACKHISLTYAPCKAMERFLKRRTG</sequence>
<reference evidence="1" key="1">
    <citation type="journal article" date="2011" name="Genome Biol.">
        <title>The draft genome of the carcinogenic human liver fluke Clonorchis sinensis.</title>
        <authorList>
            <person name="Wang X."/>
            <person name="Chen W."/>
            <person name="Huang Y."/>
            <person name="Sun J."/>
            <person name="Men J."/>
            <person name="Liu H."/>
            <person name="Luo F."/>
            <person name="Guo L."/>
            <person name="Lv X."/>
            <person name="Deng C."/>
            <person name="Zhou C."/>
            <person name="Fan Y."/>
            <person name="Li X."/>
            <person name="Huang L."/>
            <person name="Hu Y."/>
            <person name="Liang C."/>
            <person name="Hu X."/>
            <person name="Xu J."/>
            <person name="Yu X."/>
        </authorList>
    </citation>
    <scope>NUCLEOTIDE SEQUENCE [LARGE SCALE GENOMIC DNA]</scope>
    <source>
        <strain evidence="1">Henan</strain>
    </source>
</reference>
<accession>G7YXS8</accession>
<evidence type="ECO:0000313" key="2">
    <source>
        <dbReference type="Proteomes" id="UP000008909"/>
    </source>
</evidence>
<keyword evidence="2" id="KW-1185">Reference proteome</keyword>
<reference key="2">
    <citation type="submission" date="2011-10" db="EMBL/GenBank/DDBJ databases">
        <title>The genome and transcriptome sequence of Clonorchis sinensis provide insights into the carcinogenic liver fluke.</title>
        <authorList>
            <person name="Wang X."/>
            <person name="Huang Y."/>
            <person name="Chen W."/>
            <person name="Liu H."/>
            <person name="Guo L."/>
            <person name="Chen Y."/>
            <person name="Luo F."/>
            <person name="Zhou W."/>
            <person name="Sun J."/>
            <person name="Mao Q."/>
            <person name="Liang P."/>
            <person name="Zhou C."/>
            <person name="Tian Y."/>
            <person name="Men J."/>
            <person name="Lv X."/>
            <person name="Huang L."/>
            <person name="Zhou J."/>
            <person name="Hu Y."/>
            <person name="Li R."/>
            <person name="Zhang F."/>
            <person name="Lei H."/>
            <person name="Li X."/>
            <person name="Hu X."/>
            <person name="Liang C."/>
            <person name="Xu J."/>
            <person name="Wu Z."/>
            <person name="Yu X."/>
        </authorList>
    </citation>
    <scope>NUCLEOTIDE SEQUENCE</scope>
    <source>
        <strain>Henan</strain>
    </source>
</reference>
<dbReference type="EMBL" id="DF145018">
    <property type="protein sequence ID" value="GAA57758.1"/>
    <property type="molecule type" value="Genomic_DNA"/>
</dbReference>
<dbReference type="AlphaFoldDB" id="G7YXS8"/>
<name>G7YXS8_CLOSI</name>
<organism evidence="1 2">
    <name type="scientific">Clonorchis sinensis</name>
    <name type="common">Chinese liver fluke</name>
    <dbReference type="NCBI Taxonomy" id="79923"/>
    <lineage>
        <taxon>Eukaryota</taxon>
        <taxon>Metazoa</taxon>
        <taxon>Spiralia</taxon>
        <taxon>Lophotrochozoa</taxon>
        <taxon>Platyhelminthes</taxon>
        <taxon>Trematoda</taxon>
        <taxon>Digenea</taxon>
        <taxon>Opisthorchiida</taxon>
        <taxon>Opisthorchiata</taxon>
        <taxon>Opisthorchiidae</taxon>
        <taxon>Clonorchis</taxon>
    </lineage>
</organism>
<protein>
    <submittedName>
        <fullName evidence="1">Uncharacterized protein</fullName>
    </submittedName>
</protein>
<dbReference type="Proteomes" id="UP000008909">
    <property type="component" value="Unassembled WGS sequence"/>
</dbReference>
<gene>
    <name evidence="1" type="ORF">CLF_113164</name>
</gene>